<evidence type="ECO:0000256" key="2">
    <source>
        <dbReference type="ARBA" id="ARBA00006275"/>
    </source>
</evidence>
<comment type="caution">
    <text evidence="8">The sequence shown here is derived from an EMBL/GenBank/DDBJ whole genome shotgun (WGS) entry which is preliminary data.</text>
</comment>
<dbReference type="Gene3D" id="1.25.40.390">
    <property type="match status" value="1"/>
</dbReference>
<dbReference type="InterPro" id="IPR011990">
    <property type="entry name" value="TPR-like_helical_dom_sf"/>
</dbReference>
<evidence type="ECO:0000256" key="5">
    <source>
        <dbReference type="ARBA" id="ARBA00023237"/>
    </source>
</evidence>
<dbReference type="SUPFAM" id="SSF48452">
    <property type="entry name" value="TPR-like"/>
    <property type="match status" value="1"/>
</dbReference>
<dbReference type="InterPro" id="IPR012944">
    <property type="entry name" value="SusD_RagB_dom"/>
</dbReference>
<dbReference type="InterPro" id="IPR033985">
    <property type="entry name" value="SusD-like_N"/>
</dbReference>
<name>A0ABW9JNF4_9SPHI</name>
<accession>A0ABW9JNF4</accession>
<dbReference type="RefSeq" id="WP_138729553.1">
    <property type="nucleotide sequence ID" value="NZ_SRMP02000052.1"/>
</dbReference>
<dbReference type="Proteomes" id="UP001517367">
    <property type="component" value="Unassembled WGS sequence"/>
</dbReference>
<protein>
    <submittedName>
        <fullName evidence="8">RagB/SusD family nutrient uptake outer membrane protein</fullName>
    </submittedName>
</protein>
<evidence type="ECO:0000256" key="1">
    <source>
        <dbReference type="ARBA" id="ARBA00004442"/>
    </source>
</evidence>
<evidence type="ECO:0000256" key="4">
    <source>
        <dbReference type="ARBA" id="ARBA00023136"/>
    </source>
</evidence>
<keyword evidence="5" id="KW-0998">Cell outer membrane</keyword>
<proteinExistence type="inferred from homology"/>
<evidence type="ECO:0000259" key="7">
    <source>
        <dbReference type="Pfam" id="PF14322"/>
    </source>
</evidence>
<dbReference type="PROSITE" id="PS51257">
    <property type="entry name" value="PROKAR_LIPOPROTEIN"/>
    <property type="match status" value="1"/>
</dbReference>
<evidence type="ECO:0000256" key="3">
    <source>
        <dbReference type="ARBA" id="ARBA00022729"/>
    </source>
</evidence>
<feature type="domain" description="SusD-like N-terminal" evidence="7">
    <location>
        <begin position="94"/>
        <end position="220"/>
    </location>
</feature>
<evidence type="ECO:0000313" key="8">
    <source>
        <dbReference type="EMBL" id="MFN0293903.1"/>
    </source>
</evidence>
<gene>
    <name evidence="8" type="ORF">E5L68_021180</name>
</gene>
<organism evidence="8 9">
    <name type="scientific">Pedobacter helvus</name>
    <dbReference type="NCBI Taxonomy" id="2563444"/>
    <lineage>
        <taxon>Bacteria</taxon>
        <taxon>Pseudomonadati</taxon>
        <taxon>Bacteroidota</taxon>
        <taxon>Sphingobacteriia</taxon>
        <taxon>Sphingobacteriales</taxon>
        <taxon>Sphingobacteriaceae</taxon>
        <taxon>Pedobacter</taxon>
    </lineage>
</organism>
<comment type="similarity">
    <text evidence="2">Belongs to the SusD family.</text>
</comment>
<sequence length="527" mass="59399">MKRNIIYALLLSAGLVSCSKVLEEENLTKYSADYIYSTEGGLKLATSAVYSLLRAYANDTENATIFALERGTDLAVTNGGTGNYFGIYDPNNLRPSSSQAAHMWRTMYQIIGKANEIIAAGAKLPETAGLKATVAEAKCFRAQAYFLLYRTYDRIWLNTEPTTWENVDAPKNYKAATNAEVFGLLYSDLDYAIANLSWKSTEPGRFNQAAARHMKAKVALWAKDWDTALDQVAQIDQSKQYRLVALDSVFNAGDLNHSEALMVQQWSKNPGGNLSNNTPLGNYFAAYFIAQYRTEIGGTAEYACSYENWGYTYGRCLPSPYLFSLYNQLKDKRYNSFYIHRYKNTTSSPIAYGNVTVNPGDYFPLYKSGNKNRFVYPGCTKYGDIWTRTPAETRSYKDLIVYRLAETYIIGAEAALMKGNQTLAKQYYNKVWQRAGNDEFTGALTIKDIIDEQARELAFEGDRWYFLKRLGILISQVRNYAGDPEITASIGGRTNLPNNPHFVRWPIPETEVINMGADNFPQNPGYN</sequence>
<evidence type="ECO:0000313" key="9">
    <source>
        <dbReference type="Proteomes" id="UP001517367"/>
    </source>
</evidence>
<evidence type="ECO:0000259" key="6">
    <source>
        <dbReference type="Pfam" id="PF07980"/>
    </source>
</evidence>
<keyword evidence="9" id="KW-1185">Reference proteome</keyword>
<dbReference type="Pfam" id="PF14322">
    <property type="entry name" value="SusD-like_3"/>
    <property type="match status" value="1"/>
</dbReference>
<dbReference type="EMBL" id="SRMP02000052">
    <property type="protein sequence ID" value="MFN0293903.1"/>
    <property type="molecule type" value="Genomic_DNA"/>
</dbReference>
<feature type="domain" description="RagB/SusD" evidence="6">
    <location>
        <begin position="296"/>
        <end position="526"/>
    </location>
</feature>
<keyword evidence="3" id="KW-0732">Signal</keyword>
<reference evidence="8 9" key="1">
    <citation type="submission" date="2024-12" db="EMBL/GenBank/DDBJ databases">
        <authorList>
            <person name="Hu S."/>
        </authorList>
    </citation>
    <scope>NUCLEOTIDE SEQUENCE [LARGE SCALE GENOMIC DNA]</scope>
    <source>
        <strain evidence="8 9">P-25</strain>
    </source>
</reference>
<dbReference type="Pfam" id="PF07980">
    <property type="entry name" value="SusD_RagB"/>
    <property type="match status" value="1"/>
</dbReference>
<comment type="subcellular location">
    <subcellularLocation>
        <location evidence="1">Cell outer membrane</location>
    </subcellularLocation>
</comment>
<keyword evidence="4" id="KW-0472">Membrane</keyword>